<keyword evidence="5" id="KW-1185">Reference proteome</keyword>
<evidence type="ECO:0000313" key="5">
    <source>
        <dbReference type="Proteomes" id="UP000663829"/>
    </source>
</evidence>
<accession>A0A815BML8</accession>
<evidence type="ECO:0000313" key="4">
    <source>
        <dbReference type="EMBL" id="CAF4065514.1"/>
    </source>
</evidence>
<dbReference type="SUPFAM" id="SSF56601">
    <property type="entry name" value="beta-lactamase/transpeptidase-like"/>
    <property type="match status" value="1"/>
</dbReference>
<feature type="chain" id="PRO_5036226965" description="Beta-lactamase-related domain-containing protein" evidence="1">
    <location>
        <begin position="19"/>
        <end position="118"/>
    </location>
</feature>
<evidence type="ECO:0000256" key="1">
    <source>
        <dbReference type="SAM" id="SignalP"/>
    </source>
</evidence>
<evidence type="ECO:0000313" key="3">
    <source>
        <dbReference type="EMBL" id="CAF1274867.1"/>
    </source>
</evidence>
<dbReference type="EMBL" id="CAJNOQ010011356">
    <property type="protein sequence ID" value="CAF1274867.1"/>
    <property type="molecule type" value="Genomic_DNA"/>
</dbReference>
<dbReference type="Pfam" id="PF00144">
    <property type="entry name" value="Beta-lactamase"/>
    <property type="match status" value="1"/>
</dbReference>
<comment type="caution">
    <text evidence="3">The sequence shown here is derived from an EMBL/GenBank/DDBJ whole genome shotgun (WGS) entry which is preliminary data.</text>
</comment>
<feature type="signal peptide" evidence="1">
    <location>
        <begin position="1"/>
        <end position="18"/>
    </location>
</feature>
<dbReference type="Proteomes" id="UP000681722">
    <property type="component" value="Unassembled WGS sequence"/>
</dbReference>
<name>A0A815BML8_9BILA</name>
<dbReference type="Gene3D" id="3.40.710.10">
    <property type="entry name" value="DD-peptidase/beta-lactamase superfamily"/>
    <property type="match status" value="1"/>
</dbReference>
<protein>
    <recommendedName>
        <fullName evidence="2">Beta-lactamase-related domain-containing protein</fullName>
    </recommendedName>
</protein>
<reference evidence="3" key="1">
    <citation type="submission" date="2021-02" db="EMBL/GenBank/DDBJ databases">
        <authorList>
            <person name="Nowell W R."/>
        </authorList>
    </citation>
    <scope>NUCLEOTIDE SEQUENCE</scope>
</reference>
<dbReference type="Proteomes" id="UP000663829">
    <property type="component" value="Unassembled WGS sequence"/>
</dbReference>
<dbReference type="PANTHER" id="PTHR43319:SF3">
    <property type="entry name" value="BETA-LACTAMASE-RELATED DOMAIN-CONTAINING PROTEIN"/>
    <property type="match status" value="1"/>
</dbReference>
<evidence type="ECO:0000259" key="2">
    <source>
        <dbReference type="Pfam" id="PF00144"/>
    </source>
</evidence>
<feature type="domain" description="Beta-lactamase-related" evidence="2">
    <location>
        <begin position="40"/>
        <end position="90"/>
    </location>
</feature>
<dbReference type="InterPro" id="IPR012338">
    <property type="entry name" value="Beta-lactam/transpept-like"/>
</dbReference>
<keyword evidence="1" id="KW-0732">Signal</keyword>
<dbReference type="EMBL" id="CAJOBC010025026">
    <property type="protein sequence ID" value="CAF4065514.1"/>
    <property type="molecule type" value="Genomic_DNA"/>
</dbReference>
<sequence length="118" mass="13049">MHYSIWIWSLLIITAVVGKTVDVNIYGTTADGWEYIRDFLRQNLVEQRDLGTSVAIYHEGKLVVDLWGGWFDQTQVKPYDNDTLQLVGSCCCGLGFSEGLEGFSAGSFGFLGTQIASS</sequence>
<proteinExistence type="predicted"/>
<dbReference type="InterPro" id="IPR052907">
    <property type="entry name" value="Beta-lactamase/esterase"/>
</dbReference>
<organism evidence="3 5">
    <name type="scientific">Didymodactylos carnosus</name>
    <dbReference type="NCBI Taxonomy" id="1234261"/>
    <lineage>
        <taxon>Eukaryota</taxon>
        <taxon>Metazoa</taxon>
        <taxon>Spiralia</taxon>
        <taxon>Gnathifera</taxon>
        <taxon>Rotifera</taxon>
        <taxon>Eurotatoria</taxon>
        <taxon>Bdelloidea</taxon>
        <taxon>Philodinida</taxon>
        <taxon>Philodinidae</taxon>
        <taxon>Didymodactylos</taxon>
    </lineage>
</organism>
<dbReference type="AlphaFoldDB" id="A0A815BML8"/>
<gene>
    <name evidence="3" type="ORF">GPM918_LOCUS27266</name>
    <name evidence="4" type="ORF">SRO942_LOCUS27559</name>
</gene>
<dbReference type="OrthoDB" id="5946976at2759"/>
<dbReference type="PANTHER" id="PTHR43319">
    <property type="entry name" value="BETA-LACTAMASE-RELATED"/>
    <property type="match status" value="1"/>
</dbReference>
<dbReference type="InterPro" id="IPR001466">
    <property type="entry name" value="Beta-lactam-related"/>
</dbReference>